<evidence type="ECO:0000313" key="1">
    <source>
        <dbReference type="EMBL" id="KAK5699530.1"/>
    </source>
</evidence>
<proteinExistence type="predicted"/>
<dbReference type="EMBL" id="JAVRQU010000008">
    <property type="protein sequence ID" value="KAK5699530.1"/>
    <property type="molecule type" value="Genomic_DNA"/>
</dbReference>
<evidence type="ECO:0000313" key="2">
    <source>
        <dbReference type="Proteomes" id="UP001310594"/>
    </source>
</evidence>
<sequence>MLFHFPGDYIHVHSLAGFTKSFENTHGFTQVRFAAQAHTDLTTLFGIPKEDYDTRIQHGFLLLRLIVTGLEHETLGPMSETFVRKMFSMGEQAIRHLEGAINRRHGQGKAIDLTKFREGWEAYGGKRTTSQKEKRHLRHHIVIVSVQTAFAAPVDGPRRIEEAMDADARNVRVMNAGSWKLPQVNRKDDRWEEEMHFYAVKSLQAAAQVLGHRYMRWPVMIRDQVVPGTGTRTGSVLEDWKAIDEDDL</sequence>
<reference evidence="1" key="1">
    <citation type="submission" date="2023-08" db="EMBL/GenBank/DDBJ databases">
        <title>Black Yeasts Isolated from many extreme environments.</title>
        <authorList>
            <person name="Coleine C."/>
            <person name="Stajich J.E."/>
            <person name="Selbmann L."/>
        </authorList>
    </citation>
    <scope>NUCLEOTIDE SEQUENCE</scope>
    <source>
        <strain evidence="1">CCFEE 5810</strain>
    </source>
</reference>
<protein>
    <submittedName>
        <fullName evidence="1">Uncharacterized protein</fullName>
    </submittedName>
</protein>
<organism evidence="1 2">
    <name type="scientific">Elasticomyces elasticus</name>
    <dbReference type="NCBI Taxonomy" id="574655"/>
    <lineage>
        <taxon>Eukaryota</taxon>
        <taxon>Fungi</taxon>
        <taxon>Dikarya</taxon>
        <taxon>Ascomycota</taxon>
        <taxon>Pezizomycotina</taxon>
        <taxon>Dothideomycetes</taxon>
        <taxon>Dothideomycetidae</taxon>
        <taxon>Mycosphaerellales</taxon>
        <taxon>Teratosphaeriaceae</taxon>
        <taxon>Elasticomyces</taxon>
    </lineage>
</organism>
<accession>A0AAN7ZND5</accession>
<name>A0AAN7ZND5_9PEZI</name>
<comment type="caution">
    <text evidence="1">The sequence shown here is derived from an EMBL/GenBank/DDBJ whole genome shotgun (WGS) entry which is preliminary data.</text>
</comment>
<gene>
    <name evidence="1" type="ORF">LTR97_005658</name>
</gene>
<dbReference type="AlphaFoldDB" id="A0AAN7ZND5"/>
<dbReference type="Proteomes" id="UP001310594">
    <property type="component" value="Unassembled WGS sequence"/>
</dbReference>